<feature type="region of interest" description="Disordered" evidence="1">
    <location>
        <begin position="87"/>
        <end position="128"/>
    </location>
</feature>
<feature type="compositionally biased region" description="Low complexity" evidence="1">
    <location>
        <begin position="87"/>
        <end position="110"/>
    </location>
</feature>
<name>A0ABP0RIK5_9DINO</name>
<evidence type="ECO:0000256" key="1">
    <source>
        <dbReference type="SAM" id="MobiDB-lite"/>
    </source>
</evidence>
<feature type="compositionally biased region" description="Acidic residues" evidence="1">
    <location>
        <begin position="438"/>
        <end position="454"/>
    </location>
</feature>
<organism evidence="2 3">
    <name type="scientific">Durusdinium trenchii</name>
    <dbReference type="NCBI Taxonomy" id="1381693"/>
    <lineage>
        <taxon>Eukaryota</taxon>
        <taxon>Sar</taxon>
        <taxon>Alveolata</taxon>
        <taxon>Dinophyceae</taxon>
        <taxon>Suessiales</taxon>
        <taxon>Symbiodiniaceae</taxon>
        <taxon>Durusdinium</taxon>
    </lineage>
</organism>
<reference evidence="2 3" key="1">
    <citation type="submission" date="2024-02" db="EMBL/GenBank/DDBJ databases">
        <authorList>
            <person name="Chen Y."/>
            <person name="Shah S."/>
            <person name="Dougan E. K."/>
            <person name="Thang M."/>
            <person name="Chan C."/>
        </authorList>
    </citation>
    <scope>NUCLEOTIDE SEQUENCE [LARGE SCALE GENOMIC DNA]</scope>
</reference>
<feature type="non-terminal residue" evidence="2">
    <location>
        <position position="454"/>
    </location>
</feature>
<keyword evidence="3" id="KW-1185">Reference proteome</keyword>
<dbReference type="Proteomes" id="UP001642464">
    <property type="component" value="Unassembled WGS sequence"/>
</dbReference>
<feature type="region of interest" description="Disordered" evidence="1">
    <location>
        <begin position="421"/>
        <end position="454"/>
    </location>
</feature>
<sequence length="454" mass="51565">GQVLLNADCLNVSNDSTWWNTSNQTIPVPIAVQSQAMGHAVGVPGLQMLQMQQVQQMQQLQMQHVQIPPNLLQGMHPIPSLAQQQNLLHQTQMQDARQQQQQGSMQPQHQSTMQQTPGSTQLQQARQSQLQAQQELQAFLHQLQQVPPVQQVPKVQQDQVAVPMQLPLQPLQQNQLPPTLDEKEPEQKTEPQLVRRKLLTNQSLLRPRAAQATQRSAAQEADPLVVEKAMVDMMSMKMLRVKELKHKFGTDEEAVGLLDGGSATLYKVNEHRTLLSKEKVEVIVPLHRLVGLGYRLNWSKGGVKISHPEYGRIECTLRGGCPVLPERQALALLEVMEKADRGELMIDEEIKSWWTKMFPEVPEETWNYMKGQTSFDPQVCPWNRHQRRRHERSKGIILHLYSGKDSQSWLNMDWHGYEEMEELDGEEGELLPIGDGEGAAEGDDPEQVEVSDEQ</sequence>
<feature type="compositionally biased region" description="Basic and acidic residues" evidence="1">
    <location>
        <begin position="180"/>
        <end position="189"/>
    </location>
</feature>
<proteinExistence type="predicted"/>
<feature type="region of interest" description="Disordered" evidence="1">
    <location>
        <begin position="174"/>
        <end position="221"/>
    </location>
</feature>
<evidence type="ECO:0000313" key="2">
    <source>
        <dbReference type="EMBL" id="CAK9098996.1"/>
    </source>
</evidence>
<feature type="compositionally biased region" description="Polar residues" evidence="1">
    <location>
        <begin position="111"/>
        <end position="120"/>
    </location>
</feature>
<accession>A0ABP0RIK5</accession>
<feature type="non-terminal residue" evidence="2">
    <location>
        <position position="1"/>
    </location>
</feature>
<protein>
    <submittedName>
        <fullName evidence="2">Retrovirus-related Pol polyprotein from transposon TNT 1-94</fullName>
    </submittedName>
</protein>
<comment type="caution">
    <text evidence="2">The sequence shown here is derived from an EMBL/GenBank/DDBJ whole genome shotgun (WGS) entry which is preliminary data.</text>
</comment>
<feature type="compositionally biased region" description="Low complexity" evidence="1">
    <location>
        <begin position="206"/>
        <end position="221"/>
    </location>
</feature>
<evidence type="ECO:0000313" key="3">
    <source>
        <dbReference type="Proteomes" id="UP001642464"/>
    </source>
</evidence>
<dbReference type="EMBL" id="CAXAMM010041355">
    <property type="protein sequence ID" value="CAK9098996.1"/>
    <property type="molecule type" value="Genomic_DNA"/>
</dbReference>
<gene>
    <name evidence="2" type="ORF">SCF082_LOCUS46389</name>
</gene>